<name>A0ABD3QTI0_9STRA</name>
<dbReference type="AlphaFoldDB" id="A0ABD3QTI0"/>
<keyword evidence="3" id="KW-1185">Reference proteome</keyword>
<dbReference type="PANTHER" id="PTHR46599">
    <property type="entry name" value="PIGGYBAC TRANSPOSABLE ELEMENT-DERIVED PROTEIN 4"/>
    <property type="match status" value="1"/>
</dbReference>
<sequence>MSSEQYRWILVGNFVDNINEYRARTFVPGGHLETDESMIHWYGVGGSYVDAGIPHYAAIECKPNNSADIQNLADVASGIMLRLKIVKSAAEEEAIAAAADKDNDKDVAADEGGKGMLVLLELVAPPVEAAVTMKEAGLFFIGNVKQCSRRFPMEVLGNATLPKRGCRSVLASINDDTGETELVAIAWVDRNRRFFIATTCGLGEGEMIQRKRLRQLDKTGRAPPDKVIIEVPQPKAIEKYYKGAGTIDRHNRIRADELRLDRNLGTKHWDKRFNLGVLGIICVDTYLFFQQVLSANNRTMSCLEFFGRLMDRLVDNQEGIRVTRAAADPGAGGMVPPTDAAEPTVRKTLKMKNKESTHCAQGRCGCKGCMRKSTFICSVCTDATDPDQKQEAVLVLQPYDGGGERVLC</sequence>
<feature type="domain" description="PiggyBac transposable element-derived protein" evidence="1">
    <location>
        <begin position="11"/>
        <end position="278"/>
    </location>
</feature>
<evidence type="ECO:0000259" key="1">
    <source>
        <dbReference type="Pfam" id="PF13843"/>
    </source>
</evidence>
<evidence type="ECO:0000313" key="2">
    <source>
        <dbReference type="EMBL" id="KAL3803467.1"/>
    </source>
</evidence>
<comment type="caution">
    <text evidence="2">The sequence shown here is derived from an EMBL/GenBank/DDBJ whole genome shotgun (WGS) entry which is preliminary data.</text>
</comment>
<gene>
    <name evidence="2" type="ORF">ACHAW5_003436</name>
</gene>
<protein>
    <recommendedName>
        <fullName evidence="1">PiggyBac transposable element-derived protein domain-containing protein</fullName>
    </recommendedName>
</protein>
<dbReference type="Pfam" id="PF13843">
    <property type="entry name" value="DDE_Tnp_1_7"/>
    <property type="match status" value="1"/>
</dbReference>
<dbReference type="PANTHER" id="PTHR46599:SF3">
    <property type="entry name" value="PIGGYBAC TRANSPOSABLE ELEMENT-DERIVED PROTEIN 4"/>
    <property type="match status" value="1"/>
</dbReference>
<organism evidence="2 3">
    <name type="scientific">Stephanodiscus triporus</name>
    <dbReference type="NCBI Taxonomy" id="2934178"/>
    <lineage>
        <taxon>Eukaryota</taxon>
        <taxon>Sar</taxon>
        <taxon>Stramenopiles</taxon>
        <taxon>Ochrophyta</taxon>
        <taxon>Bacillariophyta</taxon>
        <taxon>Coscinodiscophyceae</taxon>
        <taxon>Thalassiosirophycidae</taxon>
        <taxon>Stephanodiscales</taxon>
        <taxon>Stephanodiscaceae</taxon>
        <taxon>Stephanodiscus</taxon>
    </lineage>
</organism>
<reference evidence="2 3" key="1">
    <citation type="submission" date="2024-10" db="EMBL/GenBank/DDBJ databases">
        <title>Updated reference genomes for cyclostephanoid diatoms.</title>
        <authorList>
            <person name="Roberts W.R."/>
            <person name="Alverson A.J."/>
        </authorList>
    </citation>
    <scope>NUCLEOTIDE SEQUENCE [LARGE SCALE GENOMIC DNA]</scope>
    <source>
        <strain evidence="2 3">AJA276-08</strain>
    </source>
</reference>
<proteinExistence type="predicted"/>
<dbReference type="EMBL" id="JALLAZ020000110">
    <property type="protein sequence ID" value="KAL3803467.1"/>
    <property type="molecule type" value="Genomic_DNA"/>
</dbReference>
<dbReference type="Proteomes" id="UP001530315">
    <property type="component" value="Unassembled WGS sequence"/>
</dbReference>
<dbReference type="InterPro" id="IPR029526">
    <property type="entry name" value="PGBD"/>
</dbReference>
<accession>A0ABD3QTI0</accession>
<evidence type="ECO:0000313" key="3">
    <source>
        <dbReference type="Proteomes" id="UP001530315"/>
    </source>
</evidence>